<protein>
    <submittedName>
        <fullName evidence="1">Uncharacterized protein</fullName>
    </submittedName>
</protein>
<name>A0A225VYX2_9STRA</name>
<dbReference type="PANTHER" id="PTHR40866">
    <property type="entry name" value="BED-TYPE DOMAIN-CONTAINING PROTEIN"/>
    <property type="match status" value="1"/>
</dbReference>
<comment type="caution">
    <text evidence="1">The sequence shown here is derived from an EMBL/GenBank/DDBJ whole genome shotgun (WGS) entry which is preliminary data.</text>
</comment>
<sequence>MEDETHFVAVIAFTETEKFLLCFSVLSDEPDMSSDAIIELLDVVLNTYEIDIAQLCFFVDDHVLVNVAIAKKTKVPMIGCANHRFNLAVQELMREHSDLLNKVHQLMGKLNTIKNRHHFREVDALTPVVSYVTKWSSTFAKIDRYFRIYNK</sequence>
<accession>A0A225VYX2</accession>
<organism evidence="1 2">
    <name type="scientific">Phytophthora megakarya</name>
    <dbReference type="NCBI Taxonomy" id="4795"/>
    <lineage>
        <taxon>Eukaryota</taxon>
        <taxon>Sar</taxon>
        <taxon>Stramenopiles</taxon>
        <taxon>Oomycota</taxon>
        <taxon>Peronosporomycetes</taxon>
        <taxon>Peronosporales</taxon>
        <taxon>Peronosporaceae</taxon>
        <taxon>Phytophthora</taxon>
    </lineage>
</organism>
<dbReference type="SUPFAM" id="SSF53098">
    <property type="entry name" value="Ribonuclease H-like"/>
    <property type="match status" value="1"/>
</dbReference>
<dbReference type="EMBL" id="NBNE01002366">
    <property type="protein sequence ID" value="OWZ10701.1"/>
    <property type="molecule type" value="Genomic_DNA"/>
</dbReference>
<dbReference type="AlphaFoldDB" id="A0A225VYX2"/>
<gene>
    <name evidence="1" type="ORF">PHMEG_00016408</name>
</gene>
<evidence type="ECO:0000313" key="1">
    <source>
        <dbReference type="EMBL" id="OWZ10701.1"/>
    </source>
</evidence>
<reference evidence="2" key="1">
    <citation type="submission" date="2017-03" db="EMBL/GenBank/DDBJ databases">
        <title>Phytopthora megakarya and P. palmivora, two closely related causual agents of cacao black pod achieved similar genome size and gene model numbers by different mechanisms.</title>
        <authorList>
            <person name="Ali S."/>
            <person name="Shao J."/>
            <person name="Larry D.J."/>
            <person name="Kronmiller B."/>
            <person name="Shen D."/>
            <person name="Strem M.D."/>
            <person name="Melnick R.L."/>
            <person name="Guiltinan M.J."/>
            <person name="Tyler B.M."/>
            <person name="Meinhardt L.W."/>
            <person name="Bailey B.A."/>
        </authorList>
    </citation>
    <scope>NUCLEOTIDE SEQUENCE [LARGE SCALE GENOMIC DNA]</scope>
    <source>
        <strain evidence="2">zdho120</strain>
    </source>
</reference>
<proteinExistence type="predicted"/>
<dbReference type="Proteomes" id="UP000198211">
    <property type="component" value="Unassembled WGS sequence"/>
</dbReference>
<evidence type="ECO:0000313" key="2">
    <source>
        <dbReference type="Proteomes" id="UP000198211"/>
    </source>
</evidence>
<dbReference type="PANTHER" id="PTHR40866:SF1">
    <property type="entry name" value="BED-TYPE DOMAIN-CONTAINING PROTEIN"/>
    <property type="match status" value="1"/>
</dbReference>
<dbReference type="InterPro" id="IPR012337">
    <property type="entry name" value="RNaseH-like_sf"/>
</dbReference>
<dbReference type="OrthoDB" id="97887at2759"/>
<keyword evidence="2" id="KW-1185">Reference proteome</keyword>